<proteinExistence type="predicted"/>
<accession>A0AAQ1GLE1</accession>
<reference evidence="4 5" key="1">
    <citation type="submission" date="2016-10" db="EMBL/GenBank/DDBJ databases">
        <authorList>
            <person name="Varghese N."/>
            <person name="Submissions S."/>
        </authorList>
    </citation>
    <scope>NUCLEOTIDE SEQUENCE [LARGE SCALE GENOMIC DNA]</scope>
    <source>
        <strain evidence="4 5">LMG 22274</strain>
    </source>
</reference>
<dbReference type="GeneID" id="61307394"/>
<dbReference type="InterPro" id="IPR002201">
    <property type="entry name" value="Glyco_trans_9"/>
</dbReference>
<dbReference type="GO" id="GO:0009244">
    <property type="term" value="P:lipopolysaccharide core region biosynthetic process"/>
    <property type="evidence" value="ECO:0007669"/>
    <property type="project" value="TreeGrafter"/>
</dbReference>
<name>A0AAQ1GLE1_9BURK</name>
<keyword evidence="6" id="KW-1185">Reference proteome</keyword>
<evidence type="ECO:0000313" key="4">
    <source>
        <dbReference type="EMBL" id="SEK10031.1"/>
    </source>
</evidence>
<dbReference type="EMBL" id="FNZM01000018">
    <property type="protein sequence ID" value="SEK10031.1"/>
    <property type="molecule type" value="Genomic_DNA"/>
</dbReference>
<protein>
    <submittedName>
        <fullName evidence="4">ADP-heptose:LPS heptosyltransferase</fullName>
    </submittedName>
</protein>
<dbReference type="AlphaFoldDB" id="A0AAQ1GLE1"/>
<evidence type="ECO:0000313" key="3">
    <source>
        <dbReference type="EMBL" id="PXX19369.1"/>
    </source>
</evidence>
<reference evidence="3 6" key="2">
    <citation type="submission" date="2018-05" db="EMBL/GenBank/DDBJ databases">
        <title>Genomic Encyclopedia of Type Strains, Phase IV (KMG-V): Genome sequencing to study the core and pangenomes of soil and plant-associated prokaryotes.</title>
        <authorList>
            <person name="Whitman W."/>
        </authorList>
    </citation>
    <scope>NUCLEOTIDE SEQUENCE [LARGE SCALE GENOMIC DNA]</scope>
    <source>
        <strain evidence="3 6">SIr-6563</strain>
    </source>
</reference>
<dbReference type="Gene3D" id="3.40.50.2000">
    <property type="entry name" value="Glycogen Phosphorylase B"/>
    <property type="match status" value="1"/>
</dbReference>
<dbReference type="InterPro" id="IPR051199">
    <property type="entry name" value="LPS_LOS_Heptosyltrfase"/>
</dbReference>
<dbReference type="Pfam" id="PF01075">
    <property type="entry name" value="Glyco_transf_9"/>
    <property type="match status" value="1"/>
</dbReference>
<keyword evidence="2" id="KW-0808">Transferase</keyword>
<organism evidence="4 5">
    <name type="scientific">Paraburkholderia tropica</name>
    <dbReference type="NCBI Taxonomy" id="92647"/>
    <lineage>
        <taxon>Bacteria</taxon>
        <taxon>Pseudomonadati</taxon>
        <taxon>Pseudomonadota</taxon>
        <taxon>Betaproteobacteria</taxon>
        <taxon>Burkholderiales</taxon>
        <taxon>Burkholderiaceae</taxon>
        <taxon>Paraburkholderia</taxon>
    </lineage>
</organism>
<evidence type="ECO:0000256" key="1">
    <source>
        <dbReference type="ARBA" id="ARBA00022676"/>
    </source>
</evidence>
<evidence type="ECO:0000313" key="5">
    <source>
        <dbReference type="Proteomes" id="UP000183529"/>
    </source>
</evidence>
<dbReference type="GO" id="GO:0008713">
    <property type="term" value="F:ADP-heptose-lipopolysaccharide heptosyltransferase activity"/>
    <property type="evidence" value="ECO:0007669"/>
    <property type="project" value="TreeGrafter"/>
</dbReference>
<dbReference type="GO" id="GO:0005829">
    <property type="term" value="C:cytosol"/>
    <property type="evidence" value="ECO:0007669"/>
    <property type="project" value="TreeGrafter"/>
</dbReference>
<comment type="caution">
    <text evidence="4">The sequence shown here is derived from an EMBL/GenBank/DDBJ whole genome shotgun (WGS) entry which is preliminary data.</text>
</comment>
<evidence type="ECO:0000256" key="2">
    <source>
        <dbReference type="ARBA" id="ARBA00022679"/>
    </source>
</evidence>
<dbReference type="Proteomes" id="UP000247515">
    <property type="component" value="Unassembled WGS sequence"/>
</dbReference>
<gene>
    <name evidence="3" type="ORF">C7400_103360</name>
    <name evidence="4" type="ORF">SAMN05216550_118113</name>
</gene>
<dbReference type="EMBL" id="QJJV01000003">
    <property type="protein sequence ID" value="PXX19369.1"/>
    <property type="molecule type" value="Genomic_DNA"/>
</dbReference>
<dbReference type="Proteomes" id="UP000183529">
    <property type="component" value="Unassembled WGS sequence"/>
</dbReference>
<sequence>MKAVPDTGRRVAVMASNALGDTLLLMVIVRNLQRHGIVVAVFGRAAHALRDWFPDVDIRPLPDQKQLGAVLEAWDVVLQMHSHQPVPDIDALHPHVHYVEAITEDAQNRPMAQRFAEFCSREFGVPDVSTHNDIVPPPGLQHRRHPRRVVIHPEASTADKRWLPRRFLRLARRLERQGYEVAFVMSPDELNRWIGPLLGRFAVHTFENLDGLARWLYESGWFIGNDSGVGHLAANLDIPTLSLFRRRAVAQRWRPAWGNAQVVLPWQWVPTGRLKERFWRESLTCARVLSAFARMAKSEA</sequence>
<evidence type="ECO:0000313" key="6">
    <source>
        <dbReference type="Proteomes" id="UP000247515"/>
    </source>
</evidence>
<dbReference type="RefSeq" id="WP_074986591.1">
    <property type="nucleotide sequence ID" value="NZ_CADFGN010000004.1"/>
</dbReference>
<keyword evidence="1" id="KW-0328">Glycosyltransferase</keyword>
<dbReference type="PANTHER" id="PTHR30160">
    <property type="entry name" value="TETRAACYLDISACCHARIDE 4'-KINASE-RELATED"/>
    <property type="match status" value="1"/>
</dbReference>
<dbReference type="SUPFAM" id="SSF53756">
    <property type="entry name" value="UDP-Glycosyltransferase/glycogen phosphorylase"/>
    <property type="match status" value="1"/>
</dbReference>